<accession>X0TCS9</accession>
<dbReference type="AlphaFoldDB" id="X0TCS9"/>
<gene>
    <name evidence="1" type="ORF">S01H1_25666</name>
</gene>
<dbReference type="Gene3D" id="2.60.40.680">
    <property type="match status" value="1"/>
</dbReference>
<comment type="caution">
    <text evidence="1">The sequence shown here is derived from an EMBL/GenBank/DDBJ whole genome shotgun (WGS) entry which is preliminary data.</text>
</comment>
<protein>
    <recommendedName>
        <fullName evidence="2">Cohesin domain-containing protein</fullName>
    </recommendedName>
</protein>
<evidence type="ECO:0008006" key="2">
    <source>
        <dbReference type="Google" id="ProtNLM"/>
    </source>
</evidence>
<reference evidence="1" key="1">
    <citation type="journal article" date="2014" name="Front. Microbiol.">
        <title>High frequency of phylogenetically diverse reductive dehalogenase-homologous genes in deep subseafloor sedimentary metagenomes.</title>
        <authorList>
            <person name="Kawai M."/>
            <person name="Futagami T."/>
            <person name="Toyoda A."/>
            <person name="Takaki Y."/>
            <person name="Nishi S."/>
            <person name="Hori S."/>
            <person name="Arai W."/>
            <person name="Tsubouchi T."/>
            <person name="Morono Y."/>
            <person name="Uchiyama I."/>
            <person name="Ito T."/>
            <person name="Fujiyama A."/>
            <person name="Inagaki F."/>
            <person name="Takami H."/>
        </authorList>
    </citation>
    <scope>NUCLEOTIDE SEQUENCE</scope>
    <source>
        <strain evidence="1">Expedition CK06-06</strain>
    </source>
</reference>
<organism evidence="1">
    <name type="scientific">marine sediment metagenome</name>
    <dbReference type="NCBI Taxonomy" id="412755"/>
    <lineage>
        <taxon>unclassified sequences</taxon>
        <taxon>metagenomes</taxon>
        <taxon>ecological metagenomes</taxon>
    </lineage>
</organism>
<dbReference type="EMBL" id="BARS01015516">
    <property type="protein sequence ID" value="GAF91343.1"/>
    <property type="molecule type" value="Genomic_DNA"/>
</dbReference>
<name>X0TCS9_9ZZZZ</name>
<dbReference type="GO" id="GO:0030246">
    <property type="term" value="F:carbohydrate binding"/>
    <property type="evidence" value="ECO:0007669"/>
    <property type="project" value="InterPro"/>
</dbReference>
<evidence type="ECO:0000313" key="1">
    <source>
        <dbReference type="EMBL" id="GAF91343.1"/>
    </source>
</evidence>
<sequence length="110" mass="11876">MKQKYLLLTMILFVFLVSATSLSIFAATPNLQLTPDTQSVLIGNEGTVNVVVEDVTNLMAADITLNFDDTKLKYNYSAVGSFWLPEGVLVFSPLATGGSLNIQLSAEPAF</sequence>
<proteinExistence type="predicted"/>
<dbReference type="InterPro" id="IPR008965">
    <property type="entry name" value="CBM2/CBM3_carb-bd_dom_sf"/>
</dbReference>
<dbReference type="SUPFAM" id="SSF49384">
    <property type="entry name" value="Carbohydrate-binding domain"/>
    <property type="match status" value="1"/>
</dbReference>
<feature type="non-terminal residue" evidence="1">
    <location>
        <position position="110"/>
    </location>
</feature>